<dbReference type="InterPro" id="IPR045113">
    <property type="entry name" value="Rpb7-like"/>
</dbReference>
<comment type="subcellular location">
    <subcellularLocation>
        <location evidence="1">Nucleus</location>
    </subcellularLocation>
</comment>
<keyword evidence="2" id="KW-0240">DNA-directed RNA polymerase</keyword>
<feature type="compositionally biased region" description="Polar residues" evidence="5">
    <location>
        <begin position="18"/>
        <end position="33"/>
    </location>
</feature>
<gene>
    <name evidence="7" type="ORF">FA15DRAFT_671373</name>
</gene>
<evidence type="ECO:0000256" key="4">
    <source>
        <dbReference type="ARBA" id="ARBA00023242"/>
    </source>
</evidence>
<dbReference type="GO" id="GO:0006362">
    <property type="term" value="P:transcription elongation by RNA polymerase I"/>
    <property type="evidence" value="ECO:0007669"/>
    <property type="project" value="TreeGrafter"/>
</dbReference>
<dbReference type="STRING" id="230819.A0A5C3KPW2"/>
<evidence type="ECO:0000256" key="5">
    <source>
        <dbReference type="SAM" id="MobiDB-lite"/>
    </source>
</evidence>
<evidence type="ECO:0000256" key="1">
    <source>
        <dbReference type="ARBA" id="ARBA00004123"/>
    </source>
</evidence>
<dbReference type="GO" id="GO:0005736">
    <property type="term" value="C:RNA polymerase I complex"/>
    <property type="evidence" value="ECO:0007669"/>
    <property type="project" value="TreeGrafter"/>
</dbReference>
<dbReference type="PANTHER" id="PTHR12709:SF5">
    <property type="entry name" value="DNA-DIRECTED RNA POLYMERASE I SUBUNIT RPA43"/>
    <property type="match status" value="1"/>
</dbReference>
<proteinExistence type="predicted"/>
<evidence type="ECO:0000256" key="2">
    <source>
        <dbReference type="ARBA" id="ARBA00022478"/>
    </source>
</evidence>
<feature type="domain" description="RPA43 OB" evidence="6">
    <location>
        <begin position="121"/>
        <end position="232"/>
    </location>
</feature>
<dbReference type="AlphaFoldDB" id="A0A5C3KPW2"/>
<evidence type="ECO:0000256" key="3">
    <source>
        <dbReference type="ARBA" id="ARBA00023163"/>
    </source>
</evidence>
<dbReference type="EMBL" id="ML210237">
    <property type="protein sequence ID" value="TFK22581.1"/>
    <property type="molecule type" value="Genomic_DNA"/>
</dbReference>
<evidence type="ECO:0000313" key="8">
    <source>
        <dbReference type="Proteomes" id="UP000307440"/>
    </source>
</evidence>
<organism evidence="7 8">
    <name type="scientific">Coprinopsis marcescibilis</name>
    <name type="common">Agaric fungus</name>
    <name type="synonym">Psathyrella marcescibilis</name>
    <dbReference type="NCBI Taxonomy" id="230819"/>
    <lineage>
        <taxon>Eukaryota</taxon>
        <taxon>Fungi</taxon>
        <taxon>Dikarya</taxon>
        <taxon>Basidiomycota</taxon>
        <taxon>Agaricomycotina</taxon>
        <taxon>Agaricomycetes</taxon>
        <taxon>Agaricomycetidae</taxon>
        <taxon>Agaricales</taxon>
        <taxon>Agaricineae</taxon>
        <taxon>Psathyrellaceae</taxon>
        <taxon>Coprinopsis</taxon>
    </lineage>
</organism>
<keyword evidence="8" id="KW-1185">Reference proteome</keyword>
<dbReference type="Gene3D" id="3.30.1490.120">
    <property type="entry name" value="RNA polymerase Rpb7-like, N-terminal domain"/>
    <property type="match status" value="1"/>
</dbReference>
<protein>
    <recommendedName>
        <fullName evidence="6">RPA43 OB domain-containing protein</fullName>
    </recommendedName>
</protein>
<accession>A0A5C3KPW2</accession>
<keyword evidence="3" id="KW-0804">Transcription</keyword>
<dbReference type="InterPro" id="IPR041178">
    <property type="entry name" value="RPA43_OB"/>
</dbReference>
<sequence length="313" mass="34462">MAPNSTSHSRKKRPAEGESTQPTKKLKKIQQNGKGKEKRHDSEFQIVSTTLSLSVPPIFARKPVSGVEEMLDSLIMRYIPSLEGVVVAHSDLEFLSDTAAIKGDCPFMICDVKFNATVWKPRIGMKMKGRIILSSPDHISLLVHRTFNVSIPRHHIPSSVWEFEYGPAENDPEFGPESEEEGEGSAGSEEASTGKWVHHSSRERLGSPNGNVEFTVVGLTVANEMLSLVGSIQEDPFSEAHKIYPTATTSANKNSTAAVELSDVVEDEDSESDEEDTLRLLKRKAVPTTRLEVNNAKVTAKPKKKKRKVGTDS</sequence>
<keyword evidence="4" id="KW-0539">Nucleus</keyword>
<feature type="region of interest" description="Disordered" evidence="5">
    <location>
        <begin position="1"/>
        <end position="41"/>
    </location>
</feature>
<evidence type="ECO:0000313" key="7">
    <source>
        <dbReference type="EMBL" id="TFK22581.1"/>
    </source>
</evidence>
<dbReference type="InterPro" id="IPR041901">
    <property type="entry name" value="RNAP_I_Rpa43_N"/>
</dbReference>
<dbReference type="GO" id="GO:0006352">
    <property type="term" value="P:DNA-templated transcription initiation"/>
    <property type="evidence" value="ECO:0007669"/>
    <property type="project" value="InterPro"/>
</dbReference>
<dbReference type="Gene3D" id="2.40.50.1060">
    <property type="match status" value="1"/>
</dbReference>
<reference evidence="7 8" key="1">
    <citation type="journal article" date="2019" name="Nat. Ecol. Evol.">
        <title>Megaphylogeny resolves global patterns of mushroom evolution.</title>
        <authorList>
            <person name="Varga T."/>
            <person name="Krizsan K."/>
            <person name="Foldi C."/>
            <person name="Dima B."/>
            <person name="Sanchez-Garcia M."/>
            <person name="Sanchez-Ramirez S."/>
            <person name="Szollosi G.J."/>
            <person name="Szarkandi J.G."/>
            <person name="Papp V."/>
            <person name="Albert L."/>
            <person name="Andreopoulos W."/>
            <person name="Angelini C."/>
            <person name="Antonin V."/>
            <person name="Barry K.W."/>
            <person name="Bougher N.L."/>
            <person name="Buchanan P."/>
            <person name="Buyck B."/>
            <person name="Bense V."/>
            <person name="Catcheside P."/>
            <person name="Chovatia M."/>
            <person name="Cooper J."/>
            <person name="Damon W."/>
            <person name="Desjardin D."/>
            <person name="Finy P."/>
            <person name="Geml J."/>
            <person name="Haridas S."/>
            <person name="Hughes K."/>
            <person name="Justo A."/>
            <person name="Karasinski D."/>
            <person name="Kautmanova I."/>
            <person name="Kiss B."/>
            <person name="Kocsube S."/>
            <person name="Kotiranta H."/>
            <person name="LaButti K.M."/>
            <person name="Lechner B.E."/>
            <person name="Liimatainen K."/>
            <person name="Lipzen A."/>
            <person name="Lukacs Z."/>
            <person name="Mihaltcheva S."/>
            <person name="Morgado L.N."/>
            <person name="Niskanen T."/>
            <person name="Noordeloos M.E."/>
            <person name="Ohm R.A."/>
            <person name="Ortiz-Santana B."/>
            <person name="Ovrebo C."/>
            <person name="Racz N."/>
            <person name="Riley R."/>
            <person name="Savchenko A."/>
            <person name="Shiryaev A."/>
            <person name="Soop K."/>
            <person name="Spirin V."/>
            <person name="Szebenyi C."/>
            <person name="Tomsovsky M."/>
            <person name="Tulloss R.E."/>
            <person name="Uehling J."/>
            <person name="Grigoriev I.V."/>
            <person name="Vagvolgyi C."/>
            <person name="Papp T."/>
            <person name="Martin F.M."/>
            <person name="Miettinen O."/>
            <person name="Hibbett D.S."/>
            <person name="Nagy L.G."/>
        </authorList>
    </citation>
    <scope>NUCLEOTIDE SEQUENCE [LARGE SCALE GENOMIC DNA]</scope>
    <source>
        <strain evidence="7 8">CBS 121175</strain>
    </source>
</reference>
<feature type="compositionally biased region" description="Acidic residues" evidence="5">
    <location>
        <begin position="170"/>
        <end position="183"/>
    </location>
</feature>
<dbReference type="Proteomes" id="UP000307440">
    <property type="component" value="Unassembled WGS sequence"/>
</dbReference>
<name>A0A5C3KPW2_COPMA</name>
<feature type="region of interest" description="Disordered" evidence="5">
    <location>
        <begin position="167"/>
        <end position="207"/>
    </location>
</feature>
<dbReference type="PANTHER" id="PTHR12709">
    <property type="entry name" value="DNA-DIRECTED RNA POLYMERASE II, III"/>
    <property type="match status" value="1"/>
</dbReference>
<evidence type="ECO:0000259" key="6">
    <source>
        <dbReference type="Pfam" id="PF17875"/>
    </source>
</evidence>
<dbReference type="InterPro" id="IPR036898">
    <property type="entry name" value="RNA_pol_Rpb7-like_N_sf"/>
</dbReference>
<dbReference type="OrthoDB" id="10250504at2759"/>
<dbReference type="CDD" id="cd04328">
    <property type="entry name" value="RNAP_I_Rpa43_N"/>
    <property type="match status" value="1"/>
</dbReference>
<dbReference type="Pfam" id="PF17875">
    <property type="entry name" value="RPA43_OB"/>
    <property type="match status" value="1"/>
</dbReference>